<dbReference type="PROSITE" id="PS00059">
    <property type="entry name" value="ADH_ZINC"/>
    <property type="match status" value="1"/>
</dbReference>
<evidence type="ECO:0000256" key="4">
    <source>
        <dbReference type="ARBA" id="ARBA00016352"/>
    </source>
</evidence>
<dbReference type="CDD" id="cd08254">
    <property type="entry name" value="hydroxyacyl_CoA_DH"/>
    <property type="match status" value="1"/>
</dbReference>
<comment type="similarity">
    <text evidence="2 10">Belongs to the zinc-containing alcohol dehydrogenase family.</text>
</comment>
<evidence type="ECO:0000256" key="10">
    <source>
        <dbReference type="RuleBase" id="RU361277"/>
    </source>
</evidence>
<keyword evidence="6 10" id="KW-0862">Zinc</keyword>
<keyword evidence="13" id="KW-1185">Reference proteome</keyword>
<protein>
    <recommendedName>
        <fullName evidence="4">Alcohol dehydrogenase</fullName>
        <ecNumber evidence="3">1.1.1.1</ecNumber>
    </recommendedName>
</protein>
<keyword evidence="5 10" id="KW-0479">Metal-binding</keyword>
<dbReference type="Proteomes" id="UP000010797">
    <property type="component" value="Chromosome"/>
</dbReference>
<dbReference type="InterPro" id="IPR011032">
    <property type="entry name" value="GroES-like_sf"/>
</dbReference>
<dbReference type="PANTHER" id="PTHR42940">
    <property type="entry name" value="ALCOHOL DEHYDROGENASE 1-RELATED"/>
    <property type="match status" value="1"/>
</dbReference>
<evidence type="ECO:0000313" key="13">
    <source>
        <dbReference type="Proteomes" id="UP000010797"/>
    </source>
</evidence>
<dbReference type="InterPro" id="IPR013154">
    <property type="entry name" value="ADH-like_N"/>
</dbReference>
<feature type="domain" description="Enoyl reductase (ER)" evidence="11">
    <location>
        <begin position="10"/>
        <end position="314"/>
    </location>
</feature>
<dbReference type="InterPro" id="IPR020843">
    <property type="entry name" value="ER"/>
</dbReference>
<dbReference type="AlphaFoldDB" id="L0F7F8"/>
<evidence type="ECO:0000256" key="5">
    <source>
        <dbReference type="ARBA" id="ARBA00022723"/>
    </source>
</evidence>
<name>L0F7F8_DESDL</name>
<dbReference type="PANTHER" id="PTHR42940:SF8">
    <property type="entry name" value="VACUOLAR PROTEIN SORTING-ASSOCIATED PROTEIN 11"/>
    <property type="match status" value="1"/>
</dbReference>
<dbReference type="HOGENOM" id="CLU_026673_11_2_9"/>
<evidence type="ECO:0000256" key="6">
    <source>
        <dbReference type="ARBA" id="ARBA00022833"/>
    </source>
</evidence>
<sequence length="316" mass="33421">MRGWVFTETHVPLKMVEKQDPVVVPGEVIIDVKATGLCHSDVAALEDPGWMNLITAAPLYMGHECAGVITEVGEGVTGFKVGDRVGVCPIAKSTGEAIGYQRDGGYATKCLVPAECLVPIPDNVSFEQGAAATDAGMTAYHAMFRIGGAKKGMKVGVIGIGGLGQFAARMAVLRGCEVYAAEINPQARELGKELGIKEVYENVSDLAEVGCELIVDYAGFGSTTAQALEAVAKFGRVVVVGMGKLEATISTYTLILKQAQVLGSNGGDTEDIKEVYDFFATGMLNLQLSTIPFDEIKDGLDRLKRGEVKGRLVAVL</sequence>
<reference evidence="13" key="1">
    <citation type="submission" date="2012-02" db="EMBL/GenBank/DDBJ databases">
        <title>Complete sequence of Desulfitobacterium dichloroeliminans LMG P-21439.</title>
        <authorList>
            <person name="Lucas S."/>
            <person name="Han J."/>
            <person name="Lapidus A."/>
            <person name="Cheng J.-F."/>
            <person name="Goodwin L."/>
            <person name="Pitluck S."/>
            <person name="Peters L."/>
            <person name="Ovchinnikova G."/>
            <person name="Teshima H."/>
            <person name="Detter J.C."/>
            <person name="Han C."/>
            <person name="Tapia R."/>
            <person name="Land M."/>
            <person name="Hauser L."/>
            <person name="Kyrpides N."/>
            <person name="Ivanova N."/>
            <person name="Pagani I."/>
            <person name="Kruse T."/>
            <person name="de Vos W.M."/>
            <person name="Boon N."/>
            <person name="Smidt H."/>
            <person name="Woyke T."/>
        </authorList>
    </citation>
    <scope>NUCLEOTIDE SEQUENCE [LARGE SCALE GENOMIC DNA]</scope>
    <source>
        <strain evidence="13">LMG P-21439 / DCA1</strain>
    </source>
</reference>
<evidence type="ECO:0000259" key="11">
    <source>
        <dbReference type="SMART" id="SM00829"/>
    </source>
</evidence>
<dbReference type="Gene3D" id="3.40.50.720">
    <property type="entry name" value="NAD(P)-binding Rossmann-like Domain"/>
    <property type="match status" value="1"/>
</dbReference>
<dbReference type="SUPFAM" id="SSF51735">
    <property type="entry name" value="NAD(P)-binding Rossmann-fold domains"/>
    <property type="match status" value="1"/>
</dbReference>
<dbReference type="KEGG" id="ddl:Desdi_1621"/>
<dbReference type="RefSeq" id="WP_015262102.1">
    <property type="nucleotide sequence ID" value="NC_019903.1"/>
</dbReference>
<dbReference type="InterPro" id="IPR036291">
    <property type="entry name" value="NAD(P)-bd_dom_sf"/>
</dbReference>
<dbReference type="OrthoDB" id="9769198at2"/>
<evidence type="ECO:0000256" key="2">
    <source>
        <dbReference type="ARBA" id="ARBA00008072"/>
    </source>
</evidence>
<evidence type="ECO:0000256" key="8">
    <source>
        <dbReference type="ARBA" id="ARBA00049164"/>
    </source>
</evidence>
<evidence type="ECO:0000256" key="3">
    <source>
        <dbReference type="ARBA" id="ARBA00013190"/>
    </source>
</evidence>
<dbReference type="EMBL" id="CP003344">
    <property type="protein sequence ID" value="AGA69112.1"/>
    <property type="molecule type" value="Genomic_DNA"/>
</dbReference>
<dbReference type="Pfam" id="PF00107">
    <property type="entry name" value="ADH_zinc_N"/>
    <property type="match status" value="1"/>
</dbReference>
<evidence type="ECO:0000256" key="9">
    <source>
        <dbReference type="ARBA" id="ARBA00049243"/>
    </source>
</evidence>
<comment type="catalytic activity">
    <reaction evidence="9">
        <text>a primary alcohol + NAD(+) = an aldehyde + NADH + H(+)</text>
        <dbReference type="Rhea" id="RHEA:10736"/>
        <dbReference type="ChEBI" id="CHEBI:15378"/>
        <dbReference type="ChEBI" id="CHEBI:15734"/>
        <dbReference type="ChEBI" id="CHEBI:17478"/>
        <dbReference type="ChEBI" id="CHEBI:57540"/>
        <dbReference type="ChEBI" id="CHEBI:57945"/>
        <dbReference type="EC" id="1.1.1.1"/>
    </reaction>
</comment>
<evidence type="ECO:0000256" key="7">
    <source>
        <dbReference type="ARBA" id="ARBA00023002"/>
    </source>
</evidence>
<evidence type="ECO:0000256" key="1">
    <source>
        <dbReference type="ARBA" id="ARBA00001947"/>
    </source>
</evidence>
<dbReference type="STRING" id="871963.Desdi_1621"/>
<dbReference type="SUPFAM" id="SSF50129">
    <property type="entry name" value="GroES-like"/>
    <property type="match status" value="1"/>
</dbReference>
<gene>
    <name evidence="12" type="ordered locus">Desdi_1621</name>
</gene>
<dbReference type="GO" id="GO:0004022">
    <property type="term" value="F:alcohol dehydrogenase (NAD+) activity"/>
    <property type="evidence" value="ECO:0007669"/>
    <property type="project" value="UniProtKB-EC"/>
</dbReference>
<dbReference type="SMART" id="SM00829">
    <property type="entry name" value="PKS_ER"/>
    <property type="match status" value="1"/>
</dbReference>
<dbReference type="Gene3D" id="3.90.180.10">
    <property type="entry name" value="Medium-chain alcohol dehydrogenases, catalytic domain"/>
    <property type="match status" value="1"/>
</dbReference>
<dbReference type="eggNOG" id="COG1064">
    <property type="taxonomic scope" value="Bacteria"/>
</dbReference>
<comment type="cofactor">
    <cofactor evidence="1 10">
        <name>Zn(2+)</name>
        <dbReference type="ChEBI" id="CHEBI:29105"/>
    </cofactor>
</comment>
<dbReference type="GO" id="GO:0005737">
    <property type="term" value="C:cytoplasm"/>
    <property type="evidence" value="ECO:0007669"/>
    <property type="project" value="TreeGrafter"/>
</dbReference>
<dbReference type="GO" id="GO:0008270">
    <property type="term" value="F:zinc ion binding"/>
    <property type="evidence" value="ECO:0007669"/>
    <property type="project" value="InterPro"/>
</dbReference>
<dbReference type="InterPro" id="IPR002328">
    <property type="entry name" value="ADH_Zn_CS"/>
</dbReference>
<organism evidence="12 13">
    <name type="scientific">Desulfitobacterium dichloroeliminans (strain LMG P-21439 / DCA1)</name>
    <dbReference type="NCBI Taxonomy" id="871963"/>
    <lineage>
        <taxon>Bacteria</taxon>
        <taxon>Bacillati</taxon>
        <taxon>Bacillota</taxon>
        <taxon>Clostridia</taxon>
        <taxon>Eubacteriales</taxon>
        <taxon>Desulfitobacteriaceae</taxon>
        <taxon>Desulfitobacterium</taxon>
    </lineage>
</organism>
<dbReference type="InterPro" id="IPR013149">
    <property type="entry name" value="ADH-like_C"/>
</dbReference>
<comment type="catalytic activity">
    <reaction evidence="8">
        <text>a secondary alcohol + NAD(+) = a ketone + NADH + H(+)</text>
        <dbReference type="Rhea" id="RHEA:10740"/>
        <dbReference type="ChEBI" id="CHEBI:15378"/>
        <dbReference type="ChEBI" id="CHEBI:17087"/>
        <dbReference type="ChEBI" id="CHEBI:35681"/>
        <dbReference type="ChEBI" id="CHEBI:57540"/>
        <dbReference type="ChEBI" id="CHEBI:57945"/>
        <dbReference type="EC" id="1.1.1.1"/>
    </reaction>
</comment>
<keyword evidence="7" id="KW-0560">Oxidoreductase</keyword>
<evidence type="ECO:0000313" key="12">
    <source>
        <dbReference type="EMBL" id="AGA69112.1"/>
    </source>
</evidence>
<dbReference type="Pfam" id="PF08240">
    <property type="entry name" value="ADH_N"/>
    <property type="match status" value="1"/>
</dbReference>
<proteinExistence type="inferred from homology"/>
<dbReference type="EC" id="1.1.1.1" evidence="3"/>
<accession>L0F7F8</accession>